<keyword evidence="3" id="KW-1185">Reference proteome</keyword>
<reference evidence="2 3" key="1">
    <citation type="submission" date="2020-04" db="EMBL/GenBank/DDBJ databases">
        <authorList>
            <person name="Klaysubun C."/>
            <person name="Duangmal K."/>
            <person name="Lipun K."/>
        </authorList>
    </citation>
    <scope>NUCLEOTIDE SEQUENCE [LARGE SCALE GENOMIC DNA]</scope>
    <source>
        <strain evidence="2 3">K10HN5</strain>
    </source>
</reference>
<dbReference type="Pfam" id="PF01262">
    <property type="entry name" value="AlaDh_PNT_C"/>
    <property type="match status" value="1"/>
</dbReference>
<dbReference type="PANTHER" id="PTHR42795">
    <property type="entry name" value="ALANINE DEHYDROGENASE"/>
    <property type="match status" value="1"/>
</dbReference>
<name>A0ABX1S884_9PSEU</name>
<dbReference type="Proteomes" id="UP000820669">
    <property type="component" value="Unassembled WGS sequence"/>
</dbReference>
<gene>
    <name evidence="2" type="ORF">HF526_03910</name>
</gene>
<proteinExistence type="predicted"/>
<dbReference type="SUPFAM" id="SSF52283">
    <property type="entry name" value="Formate/glycerate dehydrogenase catalytic domain-like"/>
    <property type="match status" value="1"/>
</dbReference>
<protein>
    <recommendedName>
        <fullName evidence="1">Alanine dehydrogenase/pyridine nucleotide transhydrogenase NAD(H)-binding domain-containing protein</fullName>
    </recommendedName>
</protein>
<evidence type="ECO:0000313" key="3">
    <source>
        <dbReference type="Proteomes" id="UP000820669"/>
    </source>
</evidence>
<dbReference type="Gene3D" id="3.40.50.720">
    <property type="entry name" value="NAD(P)-binding Rossmann-like Domain"/>
    <property type="match status" value="1"/>
</dbReference>
<feature type="domain" description="Alanine dehydrogenase/pyridine nucleotide transhydrogenase NAD(H)-binding" evidence="1">
    <location>
        <begin position="1"/>
        <end position="52"/>
    </location>
</feature>
<evidence type="ECO:0000259" key="1">
    <source>
        <dbReference type="Pfam" id="PF01262"/>
    </source>
</evidence>
<sequence>MPAAVPDTSTRALTDVTLPYVLALGDRCLAGSVTADPALAAGVTVARGRVVQPQVAAAHGLEHVSLAEALP</sequence>
<dbReference type="EMBL" id="JAAXLA010000004">
    <property type="protein sequence ID" value="NMH96469.1"/>
    <property type="molecule type" value="Genomic_DNA"/>
</dbReference>
<comment type="caution">
    <text evidence="2">The sequence shown here is derived from an EMBL/GenBank/DDBJ whole genome shotgun (WGS) entry which is preliminary data.</text>
</comment>
<evidence type="ECO:0000313" key="2">
    <source>
        <dbReference type="EMBL" id="NMH96469.1"/>
    </source>
</evidence>
<organism evidence="2 3">
    <name type="scientific">Pseudonocardia acidicola</name>
    <dbReference type="NCBI Taxonomy" id="2724939"/>
    <lineage>
        <taxon>Bacteria</taxon>
        <taxon>Bacillati</taxon>
        <taxon>Actinomycetota</taxon>
        <taxon>Actinomycetes</taxon>
        <taxon>Pseudonocardiales</taxon>
        <taxon>Pseudonocardiaceae</taxon>
        <taxon>Pseudonocardia</taxon>
    </lineage>
</organism>
<accession>A0ABX1S884</accession>
<dbReference type="InterPro" id="IPR007698">
    <property type="entry name" value="AlaDH/PNT_NAD(H)-bd"/>
</dbReference>
<dbReference type="PANTHER" id="PTHR42795:SF1">
    <property type="entry name" value="ALANINE DEHYDROGENASE"/>
    <property type="match status" value="1"/>
</dbReference>